<gene>
    <name evidence="1" type="ORF">EPI10_015846</name>
</gene>
<evidence type="ECO:0000313" key="1">
    <source>
        <dbReference type="EMBL" id="KAA3470110.1"/>
    </source>
</evidence>
<dbReference type="EMBL" id="SMMG02000006">
    <property type="protein sequence ID" value="KAA3470110.1"/>
    <property type="molecule type" value="Genomic_DNA"/>
</dbReference>
<dbReference type="Proteomes" id="UP000325315">
    <property type="component" value="Unassembled WGS sequence"/>
</dbReference>
<accession>A0A5B6VLK6</accession>
<dbReference type="OrthoDB" id="111931at2759"/>
<proteinExistence type="predicted"/>
<name>A0A5B6VLK6_9ROSI</name>
<protein>
    <submittedName>
        <fullName evidence="1">Uncharacterized protein</fullName>
    </submittedName>
</protein>
<keyword evidence="2" id="KW-1185">Reference proteome</keyword>
<organism evidence="1 2">
    <name type="scientific">Gossypium australe</name>
    <dbReference type="NCBI Taxonomy" id="47621"/>
    <lineage>
        <taxon>Eukaryota</taxon>
        <taxon>Viridiplantae</taxon>
        <taxon>Streptophyta</taxon>
        <taxon>Embryophyta</taxon>
        <taxon>Tracheophyta</taxon>
        <taxon>Spermatophyta</taxon>
        <taxon>Magnoliopsida</taxon>
        <taxon>eudicotyledons</taxon>
        <taxon>Gunneridae</taxon>
        <taxon>Pentapetalae</taxon>
        <taxon>rosids</taxon>
        <taxon>malvids</taxon>
        <taxon>Malvales</taxon>
        <taxon>Malvaceae</taxon>
        <taxon>Malvoideae</taxon>
        <taxon>Gossypium</taxon>
    </lineage>
</organism>
<dbReference type="AlphaFoldDB" id="A0A5B6VLK6"/>
<evidence type="ECO:0000313" key="2">
    <source>
        <dbReference type="Proteomes" id="UP000325315"/>
    </source>
</evidence>
<sequence length="75" mass="8765">MLTEAPVLTQLESEKEFLIYSEAYLNGLGCVLMQEVKTAREKLFDTRFGTCRYRVCPENMVTLPIRRKMPHFHPS</sequence>
<comment type="caution">
    <text evidence="1">The sequence shown here is derived from an EMBL/GenBank/DDBJ whole genome shotgun (WGS) entry which is preliminary data.</text>
</comment>
<reference evidence="2" key="1">
    <citation type="journal article" date="2019" name="Plant Biotechnol. J.">
        <title>Genome sequencing of the Australian wild diploid species Gossypium australe highlights disease resistance and delayed gland morphogenesis.</title>
        <authorList>
            <person name="Cai Y."/>
            <person name="Cai X."/>
            <person name="Wang Q."/>
            <person name="Wang P."/>
            <person name="Zhang Y."/>
            <person name="Cai C."/>
            <person name="Xu Y."/>
            <person name="Wang K."/>
            <person name="Zhou Z."/>
            <person name="Wang C."/>
            <person name="Geng S."/>
            <person name="Li B."/>
            <person name="Dong Q."/>
            <person name="Hou Y."/>
            <person name="Wang H."/>
            <person name="Ai P."/>
            <person name="Liu Z."/>
            <person name="Yi F."/>
            <person name="Sun M."/>
            <person name="An G."/>
            <person name="Cheng J."/>
            <person name="Zhang Y."/>
            <person name="Shi Q."/>
            <person name="Xie Y."/>
            <person name="Shi X."/>
            <person name="Chang Y."/>
            <person name="Huang F."/>
            <person name="Chen Y."/>
            <person name="Hong S."/>
            <person name="Mi L."/>
            <person name="Sun Q."/>
            <person name="Zhang L."/>
            <person name="Zhou B."/>
            <person name="Peng R."/>
            <person name="Zhang X."/>
            <person name="Liu F."/>
        </authorList>
    </citation>
    <scope>NUCLEOTIDE SEQUENCE [LARGE SCALE GENOMIC DNA]</scope>
    <source>
        <strain evidence="2">cv. PA1801</strain>
    </source>
</reference>